<feature type="domain" description="RRM" evidence="4">
    <location>
        <begin position="82"/>
        <end position="157"/>
    </location>
</feature>
<reference evidence="6" key="1">
    <citation type="journal article" date="2014" name="Nat. Commun.">
        <title>The emerging biofuel crop Camelina sativa retains a highly undifferentiated hexaploid genome structure.</title>
        <authorList>
            <person name="Kagale S."/>
            <person name="Koh C."/>
            <person name="Nixon J."/>
            <person name="Bollina V."/>
            <person name="Clarke W.E."/>
            <person name="Tuteja R."/>
            <person name="Spillane C."/>
            <person name="Robinson S.J."/>
            <person name="Links M.G."/>
            <person name="Clarke C."/>
            <person name="Higgins E.E."/>
            <person name="Huebert T."/>
            <person name="Sharpe A.G."/>
            <person name="Parkin I.A."/>
        </authorList>
    </citation>
    <scope>NUCLEOTIDE SEQUENCE [LARGE SCALE GENOMIC DNA]</scope>
    <source>
        <strain evidence="6">cv. DH55</strain>
    </source>
</reference>
<evidence type="ECO:0000259" key="4">
    <source>
        <dbReference type="PROSITE" id="PS50102"/>
    </source>
</evidence>
<reference evidence="7" key="2">
    <citation type="submission" date="2025-08" db="UniProtKB">
        <authorList>
            <consortium name="RefSeq"/>
        </authorList>
    </citation>
    <scope>IDENTIFICATION</scope>
    <source>
        <tissue evidence="7">Leaf</tissue>
    </source>
</reference>
<feature type="zinc finger region" description="C3H1-type" evidence="3">
    <location>
        <begin position="24"/>
        <end position="52"/>
    </location>
</feature>
<dbReference type="InterPro" id="IPR000571">
    <property type="entry name" value="Znf_CCCH"/>
</dbReference>
<dbReference type="InterPro" id="IPR012677">
    <property type="entry name" value="Nucleotide-bd_a/b_plait_sf"/>
</dbReference>
<gene>
    <name evidence="7" type="primary">LOC104737847</name>
</gene>
<protein>
    <submittedName>
        <fullName evidence="7">Zinc finger CCCH domain-containing protein 25-like</fullName>
    </submittedName>
</protein>
<dbReference type="RefSeq" id="XP_010456406.1">
    <property type="nucleotide sequence ID" value="XM_010458104.2"/>
</dbReference>
<dbReference type="GeneID" id="104737847"/>
<accession>A0ABM0VHX3</accession>
<keyword evidence="1 2" id="KW-0694">RNA-binding</keyword>
<sequence>MGTSSRDEETRMDWSVHRFCFSFYKTIPLCHFHYVGRPCKSGPHCPYRHDPSKVVNSGSEEELIARPRIKNPLTRIVHPSIKRLYIRGLNSSVLEQDIRDQFSPYGEIDSVRIFPHFGDTCAFFTYTTQLAAETAMKELAPWTYINGQKLRLLWGPPQDTFNEELRRICPVISTPDIERESRYLAALALSRPTVPPNEWPPVD</sequence>
<dbReference type="InterPro" id="IPR039171">
    <property type="entry name" value="Cwc2/Slt11"/>
</dbReference>
<dbReference type="InterPro" id="IPR000504">
    <property type="entry name" value="RRM_dom"/>
</dbReference>
<keyword evidence="3" id="KW-0863">Zinc-finger</keyword>
<keyword evidence="6" id="KW-1185">Reference proteome</keyword>
<keyword evidence="3" id="KW-0862">Zinc</keyword>
<evidence type="ECO:0000313" key="7">
    <source>
        <dbReference type="RefSeq" id="XP_010456406.1"/>
    </source>
</evidence>
<dbReference type="PROSITE" id="PS50103">
    <property type="entry name" value="ZF_C3H1"/>
    <property type="match status" value="1"/>
</dbReference>
<organism evidence="6 7">
    <name type="scientific">Camelina sativa</name>
    <name type="common">False flax</name>
    <name type="synonym">Myagrum sativum</name>
    <dbReference type="NCBI Taxonomy" id="90675"/>
    <lineage>
        <taxon>Eukaryota</taxon>
        <taxon>Viridiplantae</taxon>
        <taxon>Streptophyta</taxon>
        <taxon>Embryophyta</taxon>
        <taxon>Tracheophyta</taxon>
        <taxon>Spermatophyta</taxon>
        <taxon>Magnoliopsida</taxon>
        <taxon>eudicotyledons</taxon>
        <taxon>Gunneridae</taxon>
        <taxon>Pentapetalae</taxon>
        <taxon>rosids</taxon>
        <taxon>malvids</taxon>
        <taxon>Brassicales</taxon>
        <taxon>Brassicaceae</taxon>
        <taxon>Camelineae</taxon>
        <taxon>Camelina</taxon>
    </lineage>
</organism>
<evidence type="ECO:0000256" key="3">
    <source>
        <dbReference type="PROSITE-ProRule" id="PRU00723"/>
    </source>
</evidence>
<evidence type="ECO:0000256" key="1">
    <source>
        <dbReference type="ARBA" id="ARBA00022884"/>
    </source>
</evidence>
<dbReference type="SMART" id="SM00360">
    <property type="entry name" value="RRM"/>
    <property type="match status" value="1"/>
</dbReference>
<dbReference type="Proteomes" id="UP000694864">
    <property type="component" value="Chromosome 13"/>
</dbReference>
<dbReference type="InterPro" id="IPR035979">
    <property type="entry name" value="RBD_domain_sf"/>
</dbReference>
<evidence type="ECO:0000259" key="5">
    <source>
        <dbReference type="PROSITE" id="PS50103"/>
    </source>
</evidence>
<name>A0ABM0VHX3_CAMSA</name>
<dbReference type="PANTHER" id="PTHR14089:SF12">
    <property type="entry name" value="ZINC FINGER CCCH DOMAIN-CONTAINING PROTEIN 4-RELATED"/>
    <property type="match status" value="1"/>
</dbReference>
<evidence type="ECO:0000313" key="6">
    <source>
        <dbReference type="Proteomes" id="UP000694864"/>
    </source>
</evidence>
<dbReference type="PANTHER" id="PTHR14089">
    <property type="entry name" value="PRE-MRNA-SPLICING FACTOR RBM22"/>
    <property type="match status" value="1"/>
</dbReference>
<dbReference type="Gene3D" id="3.30.70.330">
    <property type="match status" value="1"/>
</dbReference>
<feature type="domain" description="C3H1-type" evidence="5">
    <location>
        <begin position="24"/>
        <end position="52"/>
    </location>
</feature>
<keyword evidence="3" id="KW-0479">Metal-binding</keyword>
<dbReference type="PROSITE" id="PS50102">
    <property type="entry name" value="RRM"/>
    <property type="match status" value="1"/>
</dbReference>
<evidence type="ECO:0000256" key="2">
    <source>
        <dbReference type="PROSITE-ProRule" id="PRU00176"/>
    </source>
</evidence>
<dbReference type="SUPFAM" id="SSF54928">
    <property type="entry name" value="RNA-binding domain, RBD"/>
    <property type="match status" value="1"/>
</dbReference>
<proteinExistence type="predicted"/>
<dbReference type="Pfam" id="PF00076">
    <property type="entry name" value="RRM_1"/>
    <property type="match status" value="1"/>
</dbReference>